<dbReference type="Pfam" id="PF00403">
    <property type="entry name" value="HMA"/>
    <property type="match status" value="1"/>
</dbReference>
<evidence type="ECO:0000313" key="4">
    <source>
        <dbReference type="Proteomes" id="UP001202961"/>
    </source>
</evidence>
<dbReference type="Proteomes" id="UP001202961">
    <property type="component" value="Unassembled WGS sequence"/>
</dbReference>
<proteinExistence type="predicted"/>
<dbReference type="InterPro" id="IPR036163">
    <property type="entry name" value="HMA_dom_sf"/>
</dbReference>
<accession>A0ABT0TX52</accession>
<sequence>MLSLTRSGICLCAAVLIAVLSLNAAASGAERDRNHIVMTVGEMCGGCVKKITTRFEDVEGVAKVECSIEKKSVTVFPEQSVRLSPKSVWEVMEGIGKTPKKMVCAEGTFTSKPKV</sequence>
<dbReference type="EMBL" id="JAMQBK010000002">
    <property type="protein sequence ID" value="MCM2369178.1"/>
    <property type="molecule type" value="Genomic_DNA"/>
</dbReference>
<feature type="chain" id="PRO_5045329357" evidence="1">
    <location>
        <begin position="27"/>
        <end position="115"/>
    </location>
</feature>
<reference evidence="3 4" key="1">
    <citation type="journal article" date="2022" name="Syst. Appl. Microbiol.">
        <title>Rhodopirellula aestuarii sp. nov., a novel member of the genus Rhodopirellula isolated from brackish sediments collected in the Tagus River estuary, Portugal.</title>
        <authorList>
            <person name="Vitorino I.R."/>
            <person name="Klimek D."/>
            <person name="Calusinska M."/>
            <person name="Lobo-da-Cunha A."/>
            <person name="Vasconcelos V."/>
            <person name="Lage O.M."/>
        </authorList>
    </citation>
    <scope>NUCLEOTIDE SEQUENCE [LARGE SCALE GENOMIC DNA]</scope>
    <source>
        <strain evidence="3 4">ICT_H3.1</strain>
    </source>
</reference>
<feature type="domain" description="HMA" evidence="2">
    <location>
        <begin position="33"/>
        <end position="100"/>
    </location>
</feature>
<feature type="signal peptide" evidence="1">
    <location>
        <begin position="1"/>
        <end position="26"/>
    </location>
</feature>
<keyword evidence="1" id="KW-0732">Signal</keyword>
<dbReference type="Gene3D" id="3.30.70.100">
    <property type="match status" value="1"/>
</dbReference>
<dbReference type="PROSITE" id="PS50846">
    <property type="entry name" value="HMA_2"/>
    <property type="match status" value="1"/>
</dbReference>
<evidence type="ECO:0000256" key="1">
    <source>
        <dbReference type="SAM" id="SignalP"/>
    </source>
</evidence>
<name>A0ABT0TX52_9BACT</name>
<keyword evidence="4" id="KW-1185">Reference proteome</keyword>
<protein>
    <submittedName>
        <fullName evidence="3">Cation transporter</fullName>
    </submittedName>
</protein>
<gene>
    <name evidence="3" type="ORF">NB063_00935</name>
</gene>
<dbReference type="RefSeq" id="WP_250926849.1">
    <property type="nucleotide sequence ID" value="NZ_JAMQBK010000002.1"/>
</dbReference>
<dbReference type="InterPro" id="IPR006121">
    <property type="entry name" value="HMA_dom"/>
</dbReference>
<organism evidence="3 4">
    <name type="scientific">Aporhodopirellula aestuarii</name>
    <dbReference type="NCBI Taxonomy" id="2950107"/>
    <lineage>
        <taxon>Bacteria</taxon>
        <taxon>Pseudomonadati</taxon>
        <taxon>Planctomycetota</taxon>
        <taxon>Planctomycetia</taxon>
        <taxon>Pirellulales</taxon>
        <taxon>Pirellulaceae</taxon>
        <taxon>Aporhodopirellula</taxon>
    </lineage>
</organism>
<dbReference type="CDD" id="cd00371">
    <property type="entry name" value="HMA"/>
    <property type="match status" value="1"/>
</dbReference>
<dbReference type="SUPFAM" id="SSF55008">
    <property type="entry name" value="HMA, heavy metal-associated domain"/>
    <property type="match status" value="1"/>
</dbReference>
<evidence type="ECO:0000313" key="3">
    <source>
        <dbReference type="EMBL" id="MCM2369178.1"/>
    </source>
</evidence>
<evidence type="ECO:0000259" key="2">
    <source>
        <dbReference type="PROSITE" id="PS50846"/>
    </source>
</evidence>
<comment type="caution">
    <text evidence="3">The sequence shown here is derived from an EMBL/GenBank/DDBJ whole genome shotgun (WGS) entry which is preliminary data.</text>
</comment>